<evidence type="ECO:0000313" key="3">
    <source>
        <dbReference type="EMBL" id="KZZ93331.1"/>
    </source>
</evidence>
<dbReference type="Gene3D" id="1.10.10.1200">
    <property type="entry name" value="MAGE homology domain, winged helix WH1 motif"/>
    <property type="match status" value="1"/>
</dbReference>
<keyword evidence="4" id="KW-1185">Reference proteome</keyword>
<organism evidence="3 4">
    <name type="scientific">Moelleriella libera RCEF 2490</name>
    <dbReference type="NCBI Taxonomy" id="1081109"/>
    <lineage>
        <taxon>Eukaryota</taxon>
        <taxon>Fungi</taxon>
        <taxon>Dikarya</taxon>
        <taxon>Ascomycota</taxon>
        <taxon>Pezizomycotina</taxon>
        <taxon>Sordariomycetes</taxon>
        <taxon>Hypocreomycetidae</taxon>
        <taxon>Hypocreales</taxon>
        <taxon>Clavicipitaceae</taxon>
        <taxon>Moelleriella</taxon>
    </lineage>
</organism>
<feature type="region of interest" description="Disordered" evidence="1">
    <location>
        <begin position="1"/>
        <end position="23"/>
    </location>
</feature>
<dbReference type="InterPro" id="IPR041899">
    <property type="entry name" value="MAGE_WH2"/>
</dbReference>
<gene>
    <name evidence="3" type="ORF">AAL_05716</name>
</gene>
<evidence type="ECO:0000256" key="1">
    <source>
        <dbReference type="SAM" id="MobiDB-lite"/>
    </source>
</evidence>
<dbReference type="OrthoDB" id="205198at2759"/>
<proteinExistence type="predicted"/>
<evidence type="ECO:0000313" key="4">
    <source>
        <dbReference type="Proteomes" id="UP000078544"/>
    </source>
</evidence>
<reference evidence="3 4" key="1">
    <citation type="journal article" date="2016" name="Genome Biol. Evol.">
        <title>Divergent and convergent evolution of fungal pathogenicity.</title>
        <authorList>
            <person name="Shang Y."/>
            <person name="Xiao G."/>
            <person name="Zheng P."/>
            <person name="Cen K."/>
            <person name="Zhan S."/>
            <person name="Wang C."/>
        </authorList>
    </citation>
    <scope>NUCLEOTIDE SEQUENCE [LARGE SCALE GENOMIC DNA]</scope>
    <source>
        <strain evidence="3 4">RCEF 2490</strain>
    </source>
</reference>
<dbReference type="Gene3D" id="1.10.10.1210">
    <property type="entry name" value="MAGE homology domain, winged helix WH2 motif"/>
    <property type="match status" value="1"/>
</dbReference>
<dbReference type="STRING" id="1081109.A0A168A0W7"/>
<dbReference type="EMBL" id="AZGY01000013">
    <property type="protein sequence ID" value="KZZ93331.1"/>
    <property type="molecule type" value="Genomic_DNA"/>
</dbReference>
<dbReference type="Pfam" id="PF01454">
    <property type="entry name" value="MAGE"/>
    <property type="match status" value="2"/>
</dbReference>
<dbReference type="InterPro" id="IPR041898">
    <property type="entry name" value="MAGE_WH1"/>
</dbReference>
<accession>A0A168A0W7</accession>
<dbReference type="InterPro" id="IPR002190">
    <property type="entry name" value="MHD_dom"/>
</dbReference>
<dbReference type="SMART" id="SM01373">
    <property type="entry name" value="MAGE"/>
    <property type="match status" value="1"/>
</dbReference>
<sequence>MEIDTGWGDSDSGNNDETQTGQSADAQLAKKLVRYALACDFSRTPIRRDGIKERALKSNSQPKIGSGAYILTSTLPEKYRSAAILTPSMIPSPDDEATYVGFYTMVVALIMLNNGELGDQKLKNYLLRMNADRNVSNEKTEVTLKKMEKHGYVMRKVERPSLGQDSEQTTTTWHVGPRAKEEIGVEGIMGFISEVYGGLNEKLESKLKASLGIKDGRGAQDAAQPVASSSRQE</sequence>
<dbReference type="Proteomes" id="UP000078544">
    <property type="component" value="Unassembled WGS sequence"/>
</dbReference>
<dbReference type="AlphaFoldDB" id="A0A168A0W7"/>
<feature type="region of interest" description="Disordered" evidence="1">
    <location>
        <begin position="213"/>
        <end position="233"/>
    </location>
</feature>
<comment type="caution">
    <text evidence="3">The sequence shown here is derived from an EMBL/GenBank/DDBJ whole genome shotgun (WGS) entry which is preliminary data.</text>
</comment>
<protein>
    <submittedName>
        <fullName evidence="3">MAGE protein</fullName>
    </submittedName>
</protein>
<name>A0A168A0W7_9HYPO</name>
<feature type="compositionally biased region" description="Polar residues" evidence="1">
    <location>
        <begin position="11"/>
        <end position="23"/>
    </location>
</feature>
<feature type="domain" description="MAGE" evidence="2">
    <location>
        <begin position="32"/>
        <end position="188"/>
    </location>
</feature>
<evidence type="ECO:0000259" key="2">
    <source>
        <dbReference type="SMART" id="SM01373"/>
    </source>
</evidence>